<dbReference type="Pfam" id="PF13649">
    <property type="entry name" value="Methyltransf_25"/>
    <property type="match status" value="1"/>
</dbReference>
<reference evidence="6" key="2">
    <citation type="journal article" date="2019" name="Int. J. Syst. Evol. Microbiol.">
        <title>The Global Catalogue of Microorganisms (GCM) 10K type strain sequencing project: providing services to taxonomists for standard genome sequencing and annotation.</title>
        <authorList>
            <consortium name="The Broad Institute Genomics Platform"/>
            <consortium name="The Broad Institute Genome Sequencing Center for Infectious Disease"/>
            <person name="Wu L."/>
            <person name="Ma J."/>
        </authorList>
    </citation>
    <scope>NUCLEOTIDE SEQUENCE [LARGE SCALE GENOMIC DNA]</scope>
    <source>
        <strain evidence="6">CGMCC 4.5581</strain>
    </source>
</reference>
<feature type="domain" description="S-adenosylmethionine-dependent methyltransferase Rv2258c-like winged HTH" evidence="2">
    <location>
        <begin position="29"/>
        <end position="100"/>
    </location>
</feature>
<evidence type="ECO:0000259" key="1">
    <source>
        <dbReference type="Pfam" id="PF13649"/>
    </source>
</evidence>
<feature type="domain" description="Methyltransferase" evidence="1">
    <location>
        <begin position="182"/>
        <end position="285"/>
    </location>
</feature>
<dbReference type="InterPro" id="IPR036390">
    <property type="entry name" value="WH_DNA-bd_sf"/>
</dbReference>
<reference evidence="4 5" key="3">
    <citation type="submission" date="2020-02" db="EMBL/GenBank/DDBJ databases">
        <title>Sequencing the genomes of 1000 actinobacteria strains.</title>
        <authorList>
            <person name="Klenk H.-P."/>
        </authorList>
    </citation>
    <scope>NUCLEOTIDE SEQUENCE [LARGE SCALE GENOMIC DNA]</scope>
    <source>
        <strain evidence="4 5">DSM 45201</strain>
    </source>
</reference>
<protein>
    <submittedName>
        <fullName evidence="4">SAM-dependent methyltransferase</fullName>
    </submittedName>
</protein>
<comment type="caution">
    <text evidence="4">The sequence shown here is derived from an EMBL/GenBank/DDBJ whole genome shotgun (WGS) entry which is preliminary data.</text>
</comment>
<dbReference type="AlphaFoldDB" id="A0A846LWF2"/>
<evidence type="ECO:0000313" key="4">
    <source>
        <dbReference type="EMBL" id="NIH66700.1"/>
    </source>
</evidence>
<dbReference type="RefSeq" id="WP_166754245.1">
    <property type="nucleotide sequence ID" value="NZ_BAABJU010000001.1"/>
</dbReference>
<dbReference type="SUPFAM" id="SSF53335">
    <property type="entry name" value="S-adenosyl-L-methionine-dependent methyltransferases"/>
    <property type="match status" value="1"/>
</dbReference>
<evidence type="ECO:0000313" key="6">
    <source>
        <dbReference type="Proteomes" id="UP000648663"/>
    </source>
</evidence>
<dbReference type="Proteomes" id="UP000552836">
    <property type="component" value="Unassembled WGS sequence"/>
</dbReference>
<dbReference type="EMBL" id="BMMI01000001">
    <property type="protein sequence ID" value="GGL48390.1"/>
    <property type="molecule type" value="Genomic_DNA"/>
</dbReference>
<dbReference type="PANTHER" id="PTHR45128">
    <property type="entry name" value="METHYLTRANSFERASE TYPE 11"/>
    <property type="match status" value="1"/>
</dbReference>
<dbReference type="InterPro" id="IPR048711">
    <property type="entry name" value="WHD_Rv2258c"/>
</dbReference>
<dbReference type="Proteomes" id="UP000648663">
    <property type="component" value="Unassembled WGS sequence"/>
</dbReference>
<dbReference type="CDD" id="cd02440">
    <property type="entry name" value="AdoMet_MTases"/>
    <property type="match status" value="1"/>
</dbReference>
<dbReference type="PANTHER" id="PTHR45128:SF2">
    <property type="entry name" value="METHYLTRANSFERASE DOMAIN-CONTAINING PROTEIN"/>
    <property type="match status" value="1"/>
</dbReference>
<dbReference type="Gene3D" id="3.40.50.150">
    <property type="entry name" value="Vaccinia Virus protein VP39"/>
    <property type="match status" value="1"/>
</dbReference>
<dbReference type="InterPro" id="IPR041698">
    <property type="entry name" value="Methyltransf_25"/>
</dbReference>
<keyword evidence="6" id="KW-1185">Reference proteome</keyword>
<name>A0A846LWF2_9ACTN</name>
<evidence type="ECO:0000313" key="3">
    <source>
        <dbReference type="EMBL" id="GGL48390.1"/>
    </source>
</evidence>
<reference evidence="3" key="4">
    <citation type="submission" date="2024-05" db="EMBL/GenBank/DDBJ databases">
        <authorList>
            <person name="Sun Q."/>
            <person name="Zhou Y."/>
        </authorList>
    </citation>
    <scope>NUCLEOTIDE SEQUENCE</scope>
    <source>
        <strain evidence="3">CGMCC 4.5581</strain>
    </source>
</reference>
<dbReference type="Pfam" id="PF21320">
    <property type="entry name" value="WHD_Rv2258c"/>
    <property type="match status" value="1"/>
</dbReference>
<dbReference type="InterPro" id="IPR029063">
    <property type="entry name" value="SAM-dependent_MTases_sf"/>
</dbReference>
<reference evidence="3" key="1">
    <citation type="journal article" date="2014" name="Int. J. Syst. Evol. Microbiol.">
        <title>Complete genome of a new Firmicutes species belonging to the dominant human colonic microbiota ('Ruminococcus bicirculans') reveals two chromosomes and a selective capacity to utilize plant glucans.</title>
        <authorList>
            <consortium name="NISC Comparative Sequencing Program"/>
            <person name="Wegmann U."/>
            <person name="Louis P."/>
            <person name="Goesmann A."/>
            <person name="Henrissat B."/>
            <person name="Duncan S.H."/>
            <person name="Flint H.J."/>
        </authorList>
    </citation>
    <scope>NUCLEOTIDE SEQUENCE</scope>
    <source>
        <strain evidence="3">CGMCC 4.5581</strain>
    </source>
</reference>
<sequence length="368" mass="39536">MTTTPPAPQDDLPDRLLAALLGAYEVAAVALGDRLGWYRSLADGGPATAAELAARTDSDARYAREWLEHQAVSGYLDVADVHADPESRRYPLPDAHRAVLVDELDPGHMTPLARFTSAVVRGVPALTQVYRGRRTLSWADLGDEVRDAQAAANRPLFLGPLVDELLPAVPGLDAALSAGGRVADIGCGHGWSAIGIARRWPQARVDGFDVDPPSVARAHQHAEAAGVADRVSFRTDDVAVLVDDPEGPGQLDGAFDLVAAFECVHDLPQPVPVLRAMRRMVRPGGTVLVMDEAVAEEFTVPGSEVERLMYGYSLFCCLPDGRAHEPSVATGTVMRPGTLRTYARAAGFADVEVLPLDNDFFRFYRLVG</sequence>
<organism evidence="4 5">
    <name type="scientific">Modestobacter marinus</name>
    <dbReference type="NCBI Taxonomy" id="477641"/>
    <lineage>
        <taxon>Bacteria</taxon>
        <taxon>Bacillati</taxon>
        <taxon>Actinomycetota</taxon>
        <taxon>Actinomycetes</taxon>
        <taxon>Geodermatophilales</taxon>
        <taxon>Geodermatophilaceae</taxon>
        <taxon>Modestobacter</taxon>
    </lineage>
</organism>
<gene>
    <name evidence="4" type="ORF">FB380_001146</name>
    <name evidence="3" type="ORF">GCM10011589_01160</name>
</gene>
<dbReference type="InterPro" id="IPR053173">
    <property type="entry name" value="SAM-binding_MTase"/>
</dbReference>
<dbReference type="GO" id="GO:0032259">
    <property type="term" value="P:methylation"/>
    <property type="evidence" value="ECO:0007669"/>
    <property type="project" value="UniProtKB-KW"/>
</dbReference>
<keyword evidence="4" id="KW-0489">Methyltransferase</keyword>
<dbReference type="GO" id="GO:0008168">
    <property type="term" value="F:methyltransferase activity"/>
    <property type="evidence" value="ECO:0007669"/>
    <property type="project" value="UniProtKB-KW"/>
</dbReference>
<evidence type="ECO:0000313" key="5">
    <source>
        <dbReference type="Proteomes" id="UP000552836"/>
    </source>
</evidence>
<dbReference type="EMBL" id="JAAMPA010000001">
    <property type="protein sequence ID" value="NIH66700.1"/>
    <property type="molecule type" value="Genomic_DNA"/>
</dbReference>
<evidence type="ECO:0000259" key="2">
    <source>
        <dbReference type="Pfam" id="PF21320"/>
    </source>
</evidence>
<keyword evidence="4" id="KW-0808">Transferase</keyword>
<dbReference type="SUPFAM" id="SSF46785">
    <property type="entry name" value="Winged helix' DNA-binding domain"/>
    <property type="match status" value="1"/>
</dbReference>
<accession>A0A846LWF2</accession>
<proteinExistence type="predicted"/>